<feature type="domain" description="Nitroreductase" evidence="3">
    <location>
        <begin position="9"/>
        <end position="184"/>
    </location>
</feature>
<keyword evidence="5" id="KW-1185">Reference proteome</keyword>
<evidence type="ECO:0000313" key="5">
    <source>
        <dbReference type="Proteomes" id="UP001221208"/>
    </source>
</evidence>
<protein>
    <submittedName>
        <fullName evidence="4">Nitroreductase family protein</fullName>
    </submittedName>
</protein>
<evidence type="ECO:0000256" key="1">
    <source>
        <dbReference type="ARBA" id="ARBA00007118"/>
    </source>
</evidence>
<evidence type="ECO:0000313" key="4">
    <source>
        <dbReference type="EMBL" id="MDC8757749.1"/>
    </source>
</evidence>
<dbReference type="PANTHER" id="PTHR43673">
    <property type="entry name" value="NAD(P)H NITROREDUCTASE YDGI-RELATED"/>
    <property type="match status" value="1"/>
</dbReference>
<gene>
    <name evidence="4" type="ORF">OIK44_09135</name>
</gene>
<proteinExistence type="inferred from homology"/>
<organism evidence="4 5">
    <name type="scientific">Janthinobacterium fluminis</name>
    <dbReference type="NCBI Taxonomy" id="2987524"/>
    <lineage>
        <taxon>Bacteria</taxon>
        <taxon>Pseudomonadati</taxon>
        <taxon>Pseudomonadota</taxon>
        <taxon>Betaproteobacteria</taxon>
        <taxon>Burkholderiales</taxon>
        <taxon>Oxalobacteraceae</taxon>
        <taxon>Janthinobacterium</taxon>
    </lineage>
</organism>
<accession>A0ABT5JYD2</accession>
<evidence type="ECO:0000256" key="2">
    <source>
        <dbReference type="ARBA" id="ARBA00023002"/>
    </source>
</evidence>
<dbReference type="SUPFAM" id="SSF55469">
    <property type="entry name" value="FMN-dependent nitroreductase-like"/>
    <property type="match status" value="1"/>
</dbReference>
<comment type="similarity">
    <text evidence="1">Belongs to the nitroreductase family.</text>
</comment>
<comment type="caution">
    <text evidence="4">The sequence shown here is derived from an EMBL/GenBank/DDBJ whole genome shotgun (WGS) entry which is preliminary data.</text>
</comment>
<sequence>MHTSIQSLIEARVSANHFDGSRALAESDIVELVRLATLAPSAYNFQNWKFIAVRSPEAKARLKAVSYNQQKVVDAAVTFIICGTLAAHEGLERALQPAVDAGIMARSVSETWVAMAKGSHPSQPQLQRDEAMRSASLAAMTLMLAAEGMGLVSGAMSGFDAAGVAREFGLGAAEVPVMLVTVGYAAPGNWPQKPRKALAEVLEFA</sequence>
<dbReference type="PANTHER" id="PTHR43673:SF12">
    <property type="entry name" value="PROTEIN DRGA"/>
    <property type="match status" value="1"/>
</dbReference>
<reference evidence="4 5" key="1">
    <citation type="submission" date="2022-10" db="EMBL/GenBank/DDBJ databases">
        <title>Janthinobacterium sp. hw3 Genome sequencing.</title>
        <authorList>
            <person name="Park S."/>
        </authorList>
    </citation>
    <scope>NUCLEOTIDE SEQUENCE [LARGE SCALE GENOMIC DNA]</scope>
    <source>
        <strain evidence="5">hw3</strain>
    </source>
</reference>
<dbReference type="EMBL" id="JAQQXR010000003">
    <property type="protein sequence ID" value="MDC8757749.1"/>
    <property type="molecule type" value="Genomic_DNA"/>
</dbReference>
<name>A0ABT5JYD2_9BURK</name>
<evidence type="ECO:0000259" key="3">
    <source>
        <dbReference type="Pfam" id="PF00881"/>
    </source>
</evidence>
<dbReference type="CDD" id="cd02137">
    <property type="entry name" value="MhqN-like"/>
    <property type="match status" value="1"/>
</dbReference>
<keyword evidence="2" id="KW-0560">Oxidoreductase</keyword>
<dbReference type="Proteomes" id="UP001221208">
    <property type="component" value="Unassembled WGS sequence"/>
</dbReference>
<dbReference type="RefSeq" id="WP_273670429.1">
    <property type="nucleotide sequence ID" value="NZ_JAQQXR010000003.1"/>
</dbReference>
<dbReference type="Gene3D" id="3.40.109.10">
    <property type="entry name" value="NADH Oxidase"/>
    <property type="match status" value="1"/>
</dbReference>
<dbReference type="InterPro" id="IPR029479">
    <property type="entry name" value="Nitroreductase"/>
</dbReference>
<dbReference type="InterPro" id="IPR000415">
    <property type="entry name" value="Nitroreductase-like"/>
</dbReference>
<dbReference type="Pfam" id="PF00881">
    <property type="entry name" value="Nitroreductase"/>
    <property type="match status" value="1"/>
</dbReference>